<proteinExistence type="predicted"/>
<dbReference type="Pfam" id="PF19064">
    <property type="entry name" value="DUF5760"/>
    <property type="match status" value="1"/>
</dbReference>
<sequence>MAETKDELIKTIREWVKLDNEIIQLQKEAAIRKKEKLKISAQLMDIMKKNDIDCFEIKDGHILYNKKNTKQPITKKILNDILVKFYKGDYMKATELNDFIMQNRVEITKETIVRKINKEEPAI</sequence>
<organism evidence="1">
    <name type="scientific">viral metagenome</name>
    <dbReference type="NCBI Taxonomy" id="1070528"/>
    <lineage>
        <taxon>unclassified sequences</taxon>
        <taxon>metagenomes</taxon>
        <taxon>organismal metagenomes</taxon>
    </lineage>
</organism>
<evidence type="ECO:0000313" key="1">
    <source>
        <dbReference type="EMBL" id="QHT86128.1"/>
    </source>
</evidence>
<protein>
    <submittedName>
        <fullName evidence="1">Uncharacterized protein</fullName>
    </submittedName>
</protein>
<name>A0A6C0HZE3_9ZZZZ</name>
<dbReference type="InterPro" id="IPR043918">
    <property type="entry name" value="DUF5760"/>
</dbReference>
<dbReference type="EMBL" id="MN740058">
    <property type="protein sequence ID" value="QHT86128.1"/>
    <property type="molecule type" value="Genomic_DNA"/>
</dbReference>
<accession>A0A6C0HZE3</accession>
<reference evidence="1" key="1">
    <citation type="journal article" date="2020" name="Nature">
        <title>Giant virus diversity and host interactions through global metagenomics.</title>
        <authorList>
            <person name="Schulz F."/>
            <person name="Roux S."/>
            <person name="Paez-Espino D."/>
            <person name="Jungbluth S."/>
            <person name="Walsh D.A."/>
            <person name="Denef V.J."/>
            <person name="McMahon K.D."/>
            <person name="Konstantinidis K.T."/>
            <person name="Eloe-Fadrosh E.A."/>
            <person name="Kyrpides N.C."/>
            <person name="Woyke T."/>
        </authorList>
    </citation>
    <scope>NUCLEOTIDE SEQUENCE</scope>
    <source>
        <strain evidence="1">GVMAG-M-3300023184-184</strain>
    </source>
</reference>
<dbReference type="AlphaFoldDB" id="A0A6C0HZE3"/>